<dbReference type="InterPro" id="IPR043129">
    <property type="entry name" value="ATPase_NBD"/>
</dbReference>
<dbReference type="EMBL" id="JAHRHJ020000004">
    <property type="protein sequence ID" value="KAH9320049.1"/>
    <property type="molecule type" value="Genomic_DNA"/>
</dbReference>
<dbReference type="PANTHER" id="PTHR11937">
    <property type="entry name" value="ACTIN"/>
    <property type="match status" value="1"/>
</dbReference>
<name>A0AA38GB04_TAXCH</name>
<proteinExistence type="predicted"/>
<dbReference type="Pfam" id="PF00022">
    <property type="entry name" value="Actin"/>
    <property type="match status" value="1"/>
</dbReference>
<reference evidence="2 3" key="1">
    <citation type="journal article" date="2021" name="Nat. Plants">
        <title>The Taxus genome provides insights into paclitaxel biosynthesis.</title>
        <authorList>
            <person name="Xiong X."/>
            <person name="Gou J."/>
            <person name="Liao Q."/>
            <person name="Li Y."/>
            <person name="Zhou Q."/>
            <person name="Bi G."/>
            <person name="Li C."/>
            <person name="Du R."/>
            <person name="Wang X."/>
            <person name="Sun T."/>
            <person name="Guo L."/>
            <person name="Liang H."/>
            <person name="Lu P."/>
            <person name="Wu Y."/>
            <person name="Zhang Z."/>
            <person name="Ro D.K."/>
            <person name="Shang Y."/>
            <person name="Huang S."/>
            <person name="Yan J."/>
        </authorList>
    </citation>
    <scope>NUCLEOTIDE SEQUENCE [LARGE SCALE GENOMIC DNA]</scope>
    <source>
        <strain evidence="2">Ta-2019</strain>
    </source>
</reference>
<dbReference type="InterPro" id="IPR004000">
    <property type="entry name" value="Actin"/>
</dbReference>
<protein>
    <recommendedName>
        <fullName evidence="4">Actin</fullName>
    </recommendedName>
</protein>
<feature type="non-terminal residue" evidence="2">
    <location>
        <position position="1"/>
    </location>
</feature>
<sequence>DFLSLATGYTISKCEMTGVVMDAGDGTTHVVPVADGYVIRSSIKSIPIVGRDLTLFVKKIMWERGENKPREDSLEFTHKVKEAYCYTCYDILKLSFRVFTKKNGKHEPKPEKPEMPKSKSAQ</sequence>
<feature type="region of interest" description="Disordered" evidence="1">
    <location>
        <begin position="103"/>
        <end position="122"/>
    </location>
</feature>
<dbReference type="Gene3D" id="3.30.420.40">
    <property type="match status" value="1"/>
</dbReference>
<keyword evidence="3" id="KW-1185">Reference proteome</keyword>
<gene>
    <name evidence="2" type="ORF">KI387_021818</name>
</gene>
<dbReference type="Gene3D" id="3.90.640.10">
    <property type="entry name" value="Actin, Chain A, domain 4"/>
    <property type="match status" value="1"/>
</dbReference>
<feature type="compositionally biased region" description="Basic and acidic residues" evidence="1">
    <location>
        <begin position="105"/>
        <end position="122"/>
    </location>
</feature>
<dbReference type="SUPFAM" id="SSF53067">
    <property type="entry name" value="Actin-like ATPase domain"/>
    <property type="match status" value="1"/>
</dbReference>
<evidence type="ECO:0000313" key="2">
    <source>
        <dbReference type="EMBL" id="KAH9320049.1"/>
    </source>
</evidence>
<evidence type="ECO:0000313" key="3">
    <source>
        <dbReference type="Proteomes" id="UP000824469"/>
    </source>
</evidence>
<feature type="non-terminal residue" evidence="2">
    <location>
        <position position="122"/>
    </location>
</feature>
<organism evidence="2 3">
    <name type="scientific">Taxus chinensis</name>
    <name type="common">Chinese yew</name>
    <name type="synonym">Taxus wallichiana var. chinensis</name>
    <dbReference type="NCBI Taxonomy" id="29808"/>
    <lineage>
        <taxon>Eukaryota</taxon>
        <taxon>Viridiplantae</taxon>
        <taxon>Streptophyta</taxon>
        <taxon>Embryophyta</taxon>
        <taxon>Tracheophyta</taxon>
        <taxon>Spermatophyta</taxon>
        <taxon>Pinopsida</taxon>
        <taxon>Pinidae</taxon>
        <taxon>Conifers II</taxon>
        <taxon>Cupressales</taxon>
        <taxon>Taxaceae</taxon>
        <taxon>Taxus</taxon>
    </lineage>
</organism>
<accession>A0AA38GB04</accession>
<dbReference type="OMA" id="WTDIACI"/>
<dbReference type="AlphaFoldDB" id="A0AA38GB04"/>
<dbReference type="Proteomes" id="UP000824469">
    <property type="component" value="Unassembled WGS sequence"/>
</dbReference>
<evidence type="ECO:0000256" key="1">
    <source>
        <dbReference type="SAM" id="MobiDB-lite"/>
    </source>
</evidence>
<comment type="caution">
    <text evidence="2">The sequence shown here is derived from an EMBL/GenBank/DDBJ whole genome shotgun (WGS) entry which is preliminary data.</text>
</comment>
<evidence type="ECO:0008006" key="4">
    <source>
        <dbReference type="Google" id="ProtNLM"/>
    </source>
</evidence>